<dbReference type="Gene3D" id="3.90.550.10">
    <property type="entry name" value="Spore Coat Polysaccharide Biosynthesis Protein SpsA, Chain A"/>
    <property type="match status" value="1"/>
</dbReference>
<geneLocation type="plasmid" evidence="2 3">
    <name>pA</name>
</geneLocation>
<organism evidence="2 3">
    <name type="scientific">Ensifer adhaerens</name>
    <name type="common">Sinorhizobium morelense</name>
    <dbReference type="NCBI Taxonomy" id="106592"/>
    <lineage>
        <taxon>Bacteria</taxon>
        <taxon>Pseudomonadati</taxon>
        <taxon>Pseudomonadota</taxon>
        <taxon>Alphaproteobacteria</taxon>
        <taxon>Hyphomicrobiales</taxon>
        <taxon>Rhizobiaceae</taxon>
        <taxon>Sinorhizobium/Ensifer group</taxon>
        <taxon>Ensifer</taxon>
    </lineage>
</organism>
<accession>A0A9Q8YCT7</accession>
<proteinExistence type="predicted"/>
<dbReference type="PANTHER" id="PTHR43179">
    <property type="entry name" value="RHAMNOSYLTRANSFERASE WBBL"/>
    <property type="match status" value="1"/>
</dbReference>
<evidence type="ECO:0000313" key="2">
    <source>
        <dbReference type="EMBL" id="USJ25557.1"/>
    </source>
</evidence>
<name>A0A9Q8YCT7_ENSAD</name>
<evidence type="ECO:0000259" key="1">
    <source>
        <dbReference type="Pfam" id="PF00535"/>
    </source>
</evidence>
<dbReference type="InterPro" id="IPR001173">
    <property type="entry name" value="Glyco_trans_2-like"/>
</dbReference>
<dbReference type="Proteomes" id="UP001055460">
    <property type="component" value="Plasmid pA"/>
</dbReference>
<dbReference type="InterPro" id="IPR029044">
    <property type="entry name" value="Nucleotide-diphossugar_trans"/>
</dbReference>
<dbReference type="SUPFAM" id="SSF53448">
    <property type="entry name" value="Nucleotide-diphospho-sugar transferases"/>
    <property type="match status" value="1"/>
</dbReference>
<protein>
    <submittedName>
        <fullName evidence="2">Glycosyltransferase family 2 protein</fullName>
    </submittedName>
</protein>
<dbReference type="EMBL" id="CP098808">
    <property type="protein sequence ID" value="USJ25557.1"/>
    <property type="molecule type" value="Genomic_DNA"/>
</dbReference>
<keyword evidence="2" id="KW-0614">Plasmid</keyword>
<evidence type="ECO:0000313" key="3">
    <source>
        <dbReference type="Proteomes" id="UP001055460"/>
    </source>
</evidence>
<sequence>MASSEMWWRPFDWNIMREVDEGECHVALVGAASLYADRPIVVSVHDPDHRFGRRPQLLFKRRDRTPSTVLRSFLIDSTGRGRFYGWTPVQLDAIALAIDPETANHLSTVEPEIRIRRLCLIELAVLIACRRTLIFFQIIRLFLAGNKKGAAFRFVRQCDALSAPDYSDWIEAQALAEKNEARMDGQVSQRSLRVLVSIDGGDALGVAETRDSLNAQSWRCFQEATSADVAKLIEFNKADKDTLWIRLPGGVRLAERALERLVEPFALSEDVAVCYSDEDRISARGERFAPFFKPAWNAPLVRSGWLPLEGAVFRVVHIPRGVAVESASSAEIALAVAQARTGDILHLPRVLLHRGQSCYSSPTHAEVQPRRERPAVSIIIPTRDRAELLEACLKGLFENTAPADLDVIVIDNESTEPATLALFSRYQQSGLIRRIALPGAFNFSRACNIGVDSAQHDLILLLNNDVEPIDCHWLECLAGELDDPTVGAAGNLLLFPDGFVQHGGVTLGAGTVARHSFHFRDPKDGSDRGLLRQRRDMSAVTAACLLTRRDLWHRLRGMDEQNLTVAFNDVDYCLKLREAGFRIIWTPAAAMLHRESVSRGADDTPQKLKRFAEEERAMHERWSDALKADPYYNPNLSLIAEEFVLEAHPRTLAARSSA</sequence>
<dbReference type="RefSeq" id="WP_252160629.1">
    <property type="nucleotide sequence ID" value="NZ_CP098808.1"/>
</dbReference>
<dbReference type="CDD" id="cd04186">
    <property type="entry name" value="GT_2_like_c"/>
    <property type="match status" value="1"/>
</dbReference>
<feature type="domain" description="Glycosyltransferase 2-like" evidence="1">
    <location>
        <begin position="377"/>
        <end position="522"/>
    </location>
</feature>
<reference evidence="2" key="1">
    <citation type="submission" date="2022-06" db="EMBL/GenBank/DDBJ databases">
        <title>Physiological and biochemical characterization and genomic elucidation of a strain of the genus Ensifer adhaerens M8 that combines arsenic oxidation and chromium reduction.</title>
        <authorList>
            <person name="Li X."/>
            <person name="Yu c."/>
        </authorList>
    </citation>
    <scope>NUCLEOTIDE SEQUENCE</scope>
    <source>
        <strain evidence="2">M8</strain>
        <plasmid evidence="2">pA</plasmid>
    </source>
</reference>
<dbReference type="Pfam" id="PF00535">
    <property type="entry name" value="Glycos_transf_2"/>
    <property type="match status" value="1"/>
</dbReference>
<dbReference type="PANTHER" id="PTHR43179:SF7">
    <property type="entry name" value="RHAMNOSYLTRANSFERASE WBBL"/>
    <property type="match status" value="1"/>
</dbReference>
<gene>
    <name evidence="2" type="ORF">NE863_24045</name>
</gene>
<dbReference type="AlphaFoldDB" id="A0A9Q8YCT7"/>